<evidence type="ECO:0000313" key="1">
    <source>
        <dbReference type="EMBL" id="GIP54250.1"/>
    </source>
</evidence>
<sequence>MSVRNPKFEIRGSKSEIVDPSSEIRDQRFEALSGDLKNKKTRQFPREQLLPSDCRVFLNDLA</sequence>
<comment type="caution">
    <text evidence="1">The sequence shown here is derived from an EMBL/GenBank/DDBJ whole genome shotgun (WGS) entry which is preliminary data.</text>
</comment>
<reference evidence="1 2" key="1">
    <citation type="submission" date="2021-03" db="EMBL/GenBank/DDBJ databases">
        <title>Antimicrobial resistance genes in bacteria isolated from Japanese honey, and their potential for conferring macrolide and lincosamide resistance in the American foulbrood pathogen Paenibacillus larvae.</title>
        <authorList>
            <person name="Okamoto M."/>
            <person name="Kumagai M."/>
            <person name="Kanamori H."/>
            <person name="Takamatsu D."/>
        </authorList>
    </citation>
    <scope>NUCLEOTIDE SEQUENCE [LARGE SCALE GENOMIC DNA]</scope>
    <source>
        <strain evidence="1 2">J42TS3</strain>
    </source>
</reference>
<organism evidence="1 2">
    <name type="scientific">Paenibacillus vini</name>
    <dbReference type="NCBI Taxonomy" id="1476024"/>
    <lineage>
        <taxon>Bacteria</taxon>
        <taxon>Bacillati</taxon>
        <taxon>Bacillota</taxon>
        <taxon>Bacilli</taxon>
        <taxon>Bacillales</taxon>
        <taxon>Paenibacillaceae</taxon>
        <taxon>Paenibacillus</taxon>
    </lineage>
</organism>
<proteinExistence type="predicted"/>
<accession>A0ABQ4MFQ9</accession>
<dbReference type="EMBL" id="BOSL01000010">
    <property type="protein sequence ID" value="GIP54250.1"/>
    <property type="molecule type" value="Genomic_DNA"/>
</dbReference>
<gene>
    <name evidence="1" type="ORF">J42TS3_32850</name>
</gene>
<keyword evidence="2" id="KW-1185">Reference proteome</keyword>
<dbReference type="Proteomes" id="UP000679992">
    <property type="component" value="Unassembled WGS sequence"/>
</dbReference>
<evidence type="ECO:0000313" key="2">
    <source>
        <dbReference type="Proteomes" id="UP000679992"/>
    </source>
</evidence>
<name>A0ABQ4MFQ9_9BACL</name>
<protein>
    <submittedName>
        <fullName evidence="1">Uncharacterized protein</fullName>
    </submittedName>
</protein>